<dbReference type="CDD" id="cd05327">
    <property type="entry name" value="retinol-DH_like_SDR_c_like"/>
    <property type="match status" value="1"/>
</dbReference>
<dbReference type="AlphaFoldDB" id="A0A0A7PGQ0"/>
<dbReference type="HOGENOM" id="CLU_010194_44_2_5"/>
<dbReference type="RefSeq" id="WP_039573431.1">
    <property type="nucleotide sequence ID" value="NZ_CP009122.1"/>
</dbReference>
<evidence type="ECO:0000313" key="2">
    <source>
        <dbReference type="EMBL" id="AJA08423.1"/>
    </source>
</evidence>
<organism evidence="2 3">
    <name type="scientific">Sphingopyxis fribergensis</name>
    <dbReference type="NCBI Taxonomy" id="1515612"/>
    <lineage>
        <taxon>Bacteria</taxon>
        <taxon>Pseudomonadati</taxon>
        <taxon>Pseudomonadota</taxon>
        <taxon>Alphaproteobacteria</taxon>
        <taxon>Sphingomonadales</taxon>
        <taxon>Sphingomonadaceae</taxon>
        <taxon>Sphingopyxis</taxon>
    </lineage>
</organism>
<evidence type="ECO:0000313" key="3">
    <source>
        <dbReference type="Proteomes" id="UP000030907"/>
    </source>
</evidence>
<dbReference type="PANTHER" id="PTHR43157:SF31">
    <property type="entry name" value="PHOSPHATIDYLINOSITOL-GLYCAN BIOSYNTHESIS CLASS F PROTEIN"/>
    <property type="match status" value="1"/>
</dbReference>
<name>A0A0A7PGQ0_9SPHN</name>
<gene>
    <name evidence="2" type="ORF">SKP52_07510</name>
</gene>
<keyword evidence="3" id="KW-1185">Reference proteome</keyword>
<dbReference type="OrthoDB" id="109589at2"/>
<evidence type="ECO:0000256" key="1">
    <source>
        <dbReference type="ARBA" id="ARBA00023002"/>
    </source>
</evidence>
<protein>
    <submittedName>
        <fullName evidence="2">Short-chain dehydrogenase/reductase SDR</fullName>
    </submittedName>
</protein>
<dbReference type="PRINTS" id="PR00081">
    <property type="entry name" value="GDHRDH"/>
</dbReference>
<sequence length="298" mass="31837">MSRGFTADDVSAQTGRTVLVTGANAGIGFEATKILAARGAHVILACRDSDRAEAAMNRIRVDVANAELSFQPLDLADLDQVRDAAKVVLAGPRIDVLINNAGVMIPPKTLTKQGFELQFGVNHLGTFALTGLLHPHVDDRIVITGSIAHKNGAIDYSDLGARRSYHNWTRYQMSKLANLLHMFELDRRLSAAGRATQAIGCHPGVALTELTRHLPMPLRAMTPLAGPFFNSAAQGAWPTLQAATGAHVQGGDYLGPQGLGEVSGRSGPARATRTARDPKLARELWMRSIELTGVDPGI</sequence>
<dbReference type="Gene3D" id="3.40.50.720">
    <property type="entry name" value="NAD(P)-binding Rossmann-like Domain"/>
    <property type="match status" value="1"/>
</dbReference>
<accession>A0A0A7PGQ0</accession>
<keyword evidence="1" id="KW-0560">Oxidoreductase</keyword>
<dbReference type="InterPro" id="IPR036291">
    <property type="entry name" value="NAD(P)-bd_dom_sf"/>
</dbReference>
<dbReference type="Pfam" id="PF00106">
    <property type="entry name" value="adh_short"/>
    <property type="match status" value="1"/>
</dbReference>
<dbReference type="Proteomes" id="UP000030907">
    <property type="component" value="Chromosome"/>
</dbReference>
<dbReference type="NCBIfam" id="NF004846">
    <property type="entry name" value="PRK06197.1"/>
    <property type="match status" value="1"/>
</dbReference>
<dbReference type="KEGG" id="sphk:SKP52_07510"/>
<dbReference type="PANTHER" id="PTHR43157">
    <property type="entry name" value="PHOSPHATIDYLINOSITOL-GLYCAN BIOSYNTHESIS CLASS F PROTEIN-RELATED"/>
    <property type="match status" value="1"/>
</dbReference>
<dbReference type="SUPFAM" id="SSF51735">
    <property type="entry name" value="NAD(P)-binding Rossmann-fold domains"/>
    <property type="match status" value="1"/>
</dbReference>
<dbReference type="InterPro" id="IPR002347">
    <property type="entry name" value="SDR_fam"/>
</dbReference>
<dbReference type="GO" id="GO:0016491">
    <property type="term" value="F:oxidoreductase activity"/>
    <property type="evidence" value="ECO:0007669"/>
    <property type="project" value="UniProtKB-KW"/>
</dbReference>
<dbReference type="STRING" id="1515612.SKP52_07510"/>
<proteinExistence type="predicted"/>
<dbReference type="EMBL" id="CP009122">
    <property type="protein sequence ID" value="AJA08423.1"/>
    <property type="molecule type" value="Genomic_DNA"/>
</dbReference>
<reference evidence="2 3" key="1">
    <citation type="journal article" date="2015" name="Int. J. Syst. Evol. Microbiol.">
        <title>Description of Sphingopyxis fribergensis sp. nov. - a soil bacterium with the ability to degrade styrene and phenylacetic acid.</title>
        <authorList>
            <person name="Oelschlagel M."/>
            <person name="Ruckert C."/>
            <person name="Kalinowski J."/>
            <person name="Schmidt G."/>
            <person name="Schlomann M."/>
            <person name="Tischler D."/>
        </authorList>
    </citation>
    <scope>NUCLEOTIDE SEQUENCE [LARGE SCALE GENOMIC DNA]</scope>
    <source>
        <strain evidence="2 3">Kp5.2</strain>
    </source>
</reference>